<feature type="transmembrane region" description="Helical" evidence="2">
    <location>
        <begin position="755"/>
        <end position="777"/>
    </location>
</feature>
<sequence>MAPDAKHMKDIDQGWAWWVLFASYLNLLLCSGLSYVAGMFQVVFLQEFHGSVALTSWVTSLFSSFMQLGGPMSSFLANVVSCRAAVMVGGLCLSLGLAFSALQNSLGMLFAFFGIIAGVGLGLTYTASVVVINYYFQRKRTMVTGIALSSGGLGIMLGPQISTFLFQTFSWREALWAMSVASAQVCVLGALMFPMHEAEKSPLVDSLRRALKWLRARCGLAHLFDCHRKRDRGRHKDQEIGVTSKLVRGGDNPESERELCPNGDTGRLDGDSGIGSGGNGLQSIQNVLSGQSENTTTGDGRADSLMNPFKQVLRSESELFSAKPSPVETAKEDNFLYNIHMKHIAGENLAHVSNSTSSLRERSYDASQQRQPHYHHYFLVQHRENHNHIPQCADGTHSHSNLHHSRAHPKSQSFFELSMSSNSNTNDQNQQHTISKTFRSNRELCFTKQTGSQSDLKGRTKLLSRSQSDLKGRTKLLSANGINLSEKQIHSAGHATLFASSPAAKNLTSSECRKSETSSITAGSCERLGHVKSMHQPCFSGTNSTVMPEGSTSRLHLTVVPHNPSLLSLVASTQQLDLVLHQEDQPSSKENLIDTKHPLHKGLFGIDLVTSSDLNNSQMSLKSTDAVITDVSPEEIKMASSSLSLAHAHNHISGKDPNRPLYHNGAFMLLCLQLFIANCACGVFNIHMPSFSISKGLTDQEMTNILSINGLALFNGRMLVGALASATGLDLLIYWALHMIGGFFIIILPVAATSYLSFCFLIYGVGTFFGSVYSVLTSLTLKYVGLSRLATAFGLEMVCAGLGYLLAPPVAGLLVDLTGSYDYDMYCGGALLILSAVLVMLLPVLEPEVTREDLRRFFEGDHGLSEGQSHGGIQVDVEIEDCGDCHRDCENDASAGGDHQEGTDDNREYDDDDADNIVDGDGAGMKLGKMSVEDNMC</sequence>
<dbReference type="GO" id="GO:0008028">
    <property type="term" value="F:monocarboxylic acid transmembrane transporter activity"/>
    <property type="evidence" value="ECO:0007669"/>
    <property type="project" value="TreeGrafter"/>
</dbReference>
<dbReference type="SUPFAM" id="SSF103473">
    <property type="entry name" value="MFS general substrate transporter"/>
    <property type="match status" value="2"/>
</dbReference>
<gene>
    <name evidence="3" type="ORF">RRG08_044894</name>
</gene>
<evidence type="ECO:0000313" key="3">
    <source>
        <dbReference type="EMBL" id="KAK3691676.1"/>
    </source>
</evidence>
<feature type="transmembrane region" description="Helical" evidence="2">
    <location>
        <begin position="80"/>
        <end position="102"/>
    </location>
</feature>
<organism evidence="3 4">
    <name type="scientific">Elysia crispata</name>
    <name type="common">lettuce slug</name>
    <dbReference type="NCBI Taxonomy" id="231223"/>
    <lineage>
        <taxon>Eukaryota</taxon>
        <taxon>Metazoa</taxon>
        <taxon>Spiralia</taxon>
        <taxon>Lophotrochozoa</taxon>
        <taxon>Mollusca</taxon>
        <taxon>Gastropoda</taxon>
        <taxon>Heterobranchia</taxon>
        <taxon>Euthyneura</taxon>
        <taxon>Panpulmonata</taxon>
        <taxon>Sacoglossa</taxon>
        <taxon>Placobranchoidea</taxon>
        <taxon>Plakobranchidae</taxon>
        <taxon>Elysia</taxon>
    </lineage>
</organism>
<feature type="transmembrane region" description="Helical" evidence="2">
    <location>
        <begin position="823"/>
        <end position="845"/>
    </location>
</feature>
<dbReference type="Gene3D" id="1.20.1250.20">
    <property type="entry name" value="MFS general substrate transporter like domains"/>
    <property type="match status" value="2"/>
</dbReference>
<dbReference type="Pfam" id="PF07690">
    <property type="entry name" value="MFS_1"/>
    <property type="match status" value="2"/>
</dbReference>
<feature type="transmembrane region" description="Helical" evidence="2">
    <location>
        <begin position="665"/>
        <end position="686"/>
    </location>
</feature>
<keyword evidence="4" id="KW-1185">Reference proteome</keyword>
<dbReference type="InterPro" id="IPR050327">
    <property type="entry name" value="Proton-linked_MCT"/>
</dbReference>
<evidence type="ECO:0000313" key="4">
    <source>
        <dbReference type="Proteomes" id="UP001283361"/>
    </source>
</evidence>
<evidence type="ECO:0000256" key="2">
    <source>
        <dbReference type="SAM" id="Phobius"/>
    </source>
</evidence>
<dbReference type="EMBL" id="JAWDGP010008080">
    <property type="protein sequence ID" value="KAK3691676.1"/>
    <property type="molecule type" value="Genomic_DNA"/>
</dbReference>
<accession>A0AAE1CET6</accession>
<dbReference type="InterPro" id="IPR036259">
    <property type="entry name" value="MFS_trans_sf"/>
</dbReference>
<keyword evidence="2" id="KW-0812">Transmembrane</keyword>
<evidence type="ECO:0008006" key="5">
    <source>
        <dbReference type="Google" id="ProtNLM"/>
    </source>
</evidence>
<feature type="region of interest" description="Disordered" evidence="1">
    <location>
        <begin position="246"/>
        <end position="281"/>
    </location>
</feature>
<keyword evidence="2" id="KW-0472">Membrane</keyword>
<comment type="caution">
    <text evidence="3">The sequence shown here is derived from an EMBL/GenBank/DDBJ whole genome shotgun (WGS) entry which is preliminary data.</text>
</comment>
<feature type="transmembrane region" description="Helical" evidence="2">
    <location>
        <begin position="143"/>
        <end position="162"/>
    </location>
</feature>
<feature type="transmembrane region" description="Helical" evidence="2">
    <location>
        <begin position="15"/>
        <end position="36"/>
    </location>
</feature>
<dbReference type="PANTHER" id="PTHR11360:SF310">
    <property type="entry name" value="MONOCARBOXYLATE TRANSPORTER 9-LIKE"/>
    <property type="match status" value="1"/>
</dbReference>
<dbReference type="InterPro" id="IPR011701">
    <property type="entry name" value="MFS"/>
</dbReference>
<feature type="compositionally biased region" description="Acidic residues" evidence="1">
    <location>
        <begin position="907"/>
        <end position="918"/>
    </location>
</feature>
<feature type="transmembrane region" description="Helical" evidence="2">
    <location>
        <begin position="706"/>
        <end position="724"/>
    </location>
</feature>
<feature type="region of interest" description="Disordered" evidence="1">
    <location>
        <begin position="892"/>
        <end position="926"/>
    </location>
</feature>
<proteinExistence type="predicted"/>
<reference evidence="3" key="1">
    <citation type="journal article" date="2023" name="G3 (Bethesda)">
        <title>A reference genome for the long-term kleptoplast-retaining sea slug Elysia crispata morphotype clarki.</title>
        <authorList>
            <person name="Eastman K.E."/>
            <person name="Pendleton A.L."/>
            <person name="Shaikh M.A."/>
            <person name="Suttiyut T."/>
            <person name="Ogas R."/>
            <person name="Tomko P."/>
            <person name="Gavelis G."/>
            <person name="Widhalm J.R."/>
            <person name="Wisecaver J.H."/>
        </authorList>
    </citation>
    <scope>NUCLEOTIDE SEQUENCE</scope>
    <source>
        <strain evidence="3">ECLA1</strain>
    </source>
</reference>
<evidence type="ECO:0000256" key="1">
    <source>
        <dbReference type="SAM" id="MobiDB-lite"/>
    </source>
</evidence>
<dbReference type="Proteomes" id="UP001283361">
    <property type="component" value="Unassembled WGS sequence"/>
</dbReference>
<feature type="transmembrane region" description="Helical" evidence="2">
    <location>
        <begin position="731"/>
        <end position="749"/>
    </location>
</feature>
<dbReference type="PANTHER" id="PTHR11360">
    <property type="entry name" value="MONOCARBOXYLATE TRANSPORTER"/>
    <property type="match status" value="1"/>
</dbReference>
<keyword evidence="2" id="KW-1133">Transmembrane helix</keyword>
<feature type="transmembrane region" description="Helical" evidence="2">
    <location>
        <begin position="108"/>
        <end position="136"/>
    </location>
</feature>
<feature type="transmembrane region" description="Helical" evidence="2">
    <location>
        <begin position="789"/>
        <end position="811"/>
    </location>
</feature>
<name>A0AAE1CET6_9GAST</name>
<dbReference type="AlphaFoldDB" id="A0AAE1CET6"/>
<protein>
    <recommendedName>
        <fullName evidence="5">Major facilitator superfamily (MFS) profile domain-containing protein</fullName>
    </recommendedName>
</protein>